<dbReference type="InterPro" id="IPR006050">
    <property type="entry name" value="DNA_photolyase_N"/>
</dbReference>
<dbReference type="PRINTS" id="PR00147">
    <property type="entry name" value="DNAPHOTLYASE"/>
</dbReference>
<comment type="cofactor">
    <cofactor evidence="2">
        <name>FAD</name>
        <dbReference type="ChEBI" id="CHEBI:57692"/>
    </cofactor>
</comment>
<dbReference type="PANTHER" id="PTHR11455">
    <property type="entry name" value="CRYPTOCHROME"/>
    <property type="match status" value="1"/>
</dbReference>
<dbReference type="InterPro" id="IPR005101">
    <property type="entry name" value="Cryptochr/Photolyase_FAD-bd"/>
</dbReference>
<keyword evidence="9" id="KW-1185">Reference proteome</keyword>
<evidence type="ECO:0000256" key="3">
    <source>
        <dbReference type="ARBA" id="ARBA00022630"/>
    </source>
</evidence>
<evidence type="ECO:0000256" key="2">
    <source>
        <dbReference type="ARBA" id="ARBA00001974"/>
    </source>
</evidence>
<dbReference type="RefSeq" id="WP_382423058.1">
    <property type="nucleotide sequence ID" value="NZ_JBHSCW010000008.1"/>
</dbReference>
<dbReference type="SUPFAM" id="SSF48173">
    <property type="entry name" value="Cryptochrome/photolyase FAD-binding domain"/>
    <property type="match status" value="1"/>
</dbReference>
<evidence type="ECO:0000313" key="8">
    <source>
        <dbReference type="EMBL" id="MFC4352698.1"/>
    </source>
</evidence>
<dbReference type="InterPro" id="IPR002081">
    <property type="entry name" value="Cryptochrome/DNA_photolyase_1"/>
</dbReference>
<dbReference type="Proteomes" id="UP001595799">
    <property type="component" value="Unassembled WGS sequence"/>
</dbReference>
<evidence type="ECO:0000256" key="4">
    <source>
        <dbReference type="ARBA" id="ARBA00022827"/>
    </source>
</evidence>
<accession>A0ABV8UPF6</accession>
<dbReference type="PROSITE" id="PS00394">
    <property type="entry name" value="DNA_PHOTOLYASES_1_1"/>
    <property type="match status" value="1"/>
</dbReference>
<protein>
    <submittedName>
        <fullName evidence="8">Cryptochrome/photolyase family protein</fullName>
        <ecNumber evidence="8">4.1.99.3</ecNumber>
    </submittedName>
</protein>
<sequence>MNEIPPAIVWFRQDLRLADNPALRTAVDRGGPVIPLFVLEDADAGHRAPGGAGRWWLHGALAALAEALKTHGAQLVLRRGPADRVLTDVVRESGAGAVFWNRCYEPWRIARDTRIKRQLQDDGIEVDSFNAALLFEPWTVATGSGTPFKVYTPFWKAVRDREVPRPEQAPEHVPGRANVTTERLEDWGLRPTRPDWAGGLRDSWRPGEVAARERLSDFLDHGLADYGRLRDRPDRAATSRLSPHLHWGEIGPRQVWHATRHRIDQDDLGQAGWTFLGEVGWREFCHHLLYHWPSLPEENWRTAFDDFPWSNSEAHLKAWQAGRTGYPIVDAGMRELWHTGWMHNRVRMIVGSFLVKDLRLHWTAGEAWFWDTLVDADLANNAAGWQWIAGSGADAAPFFRIFNPVTQSEKFDPNGDYLRTWIPEIAALPDPYVHKPWEAPERVLQEAGVVLGGNYPRPLVDHAQARRDALAAFETIKKDQ</sequence>
<evidence type="ECO:0000256" key="1">
    <source>
        <dbReference type="ARBA" id="ARBA00001932"/>
    </source>
</evidence>
<comment type="caution">
    <text evidence="8">The sequence shown here is derived from an EMBL/GenBank/DDBJ whole genome shotgun (WGS) entry which is preliminary data.</text>
</comment>
<dbReference type="EC" id="4.1.99.3" evidence="8"/>
<dbReference type="InterPro" id="IPR014729">
    <property type="entry name" value="Rossmann-like_a/b/a_fold"/>
</dbReference>
<feature type="domain" description="Photolyase/cryptochrome alpha/beta" evidence="7">
    <location>
        <begin position="5"/>
        <end position="134"/>
    </location>
</feature>
<comment type="similarity">
    <text evidence="6">Belongs to the DNA photolyase family.</text>
</comment>
<dbReference type="Pfam" id="PF00875">
    <property type="entry name" value="DNA_photolyase"/>
    <property type="match status" value="1"/>
</dbReference>
<evidence type="ECO:0000256" key="6">
    <source>
        <dbReference type="RuleBase" id="RU004182"/>
    </source>
</evidence>
<dbReference type="Gene3D" id="1.25.40.80">
    <property type="match status" value="1"/>
</dbReference>
<dbReference type="PROSITE" id="PS51645">
    <property type="entry name" value="PHR_CRY_ALPHA_BETA"/>
    <property type="match status" value="1"/>
</dbReference>
<gene>
    <name evidence="8" type="ORF">ACFOW6_14195</name>
</gene>
<dbReference type="Gene3D" id="1.10.579.10">
    <property type="entry name" value="DNA Cyclobutane Dipyrimidine Photolyase, subunit A, domain 3"/>
    <property type="match status" value="1"/>
</dbReference>
<name>A0ABV8UPF6_9PROT</name>
<proteinExistence type="inferred from homology"/>
<keyword evidence="8" id="KW-0456">Lyase</keyword>
<dbReference type="Gene3D" id="3.40.50.620">
    <property type="entry name" value="HUPs"/>
    <property type="match status" value="1"/>
</dbReference>
<dbReference type="InterPro" id="IPR036134">
    <property type="entry name" value="Crypto/Photolyase_FAD-like_sf"/>
</dbReference>
<organism evidence="8 9">
    <name type="scientific">Fodinicurvata halophila</name>
    <dbReference type="NCBI Taxonomy" id="1419723"/>
    <lineage>
        <taxon>Bacteria</taxon>
        <taxon>Pseudomonadati</taxon>
        <taxon>Pseudomonadota</taxon>
        <taxon>Alphaproteobacteria</taxon>
        <taxon>Rhodospirillales</taxon>
        <taxon>Rhodovibrionaceae</taxon>
        <taxon>Fodinicurvata</taxon>
    </lineage>
</organism>
<keyword evidence="5 6" id="KW-0157">Chromophore</keyword>
<dbReference type="InterPro" id="IPR036155">
    <property type="entry name" value="Crypto/Photolyase_N_sf"/>
</dbReference>
<dbReference type="SUPFAM" id="SSF52425">
    <property type="entry name" value="Cryptochrome/photolyase, N-terminal domain"/>
    <property type="match status" value="1"/>
</dbReference>
<comment type="cofactor">
    <cofactor evidence="1">
        <name>(6R)-5,10-methylene-5,6,7,8-tetrahydrofolate</name>
        <dbReference type="ChEBI" id="CHEBI:15636"/>
    </cofactor>
</comment>
<dbReference type="Pfam" id="PF03441">
    <property type="entry name" value="FAD_binding_7"/>
    <property type="match status" value="1"/>
</dbReference>
<dbReference type="InterPro" id="IPR018394">
    <property type="entry name" value="DNA_photolyase_1_CS_C"/>
</dbReference>
<keyword evidence="4 6" id="KW-0274">FAD</keyword>
<dbReference type="EMBL" id="JBHSCW010000008">
    <property type="protein sequence ID" value="MFC4352698.1"/>
    <property type="molecule type" value="Genomic_DNA"/>
</dbReference>
<dbReference type="GO" id="GO:0003904">
    <property type="term" value="F:deoxyribodipyrimidine photo-lyase activity"/>
    <property type="evidence" value="ECO:0007669"/>
    <property type="project" value="UniProtKB-EC"/>
</dbReference>
<keyword evidence="3 6" id="KW-0285">Flavoprotein</keyword>
<evidence type="ECO:0000259" key="7">
    <source>
        <dbReference type="PROSITE" id="PS51645"/>
    </source>
</evidence>
<reference evidence="9" key="1">
    <citation type="journal article" date="2019" name="Int. J. Syst. Evol. Microbiol.">
        <title>The Global Catalogue of Microorganisms (GCM) 10K type strain sequencing project: providing services to taxonomists for standard genome sequencing and annotation.</title>
        <authorList>
            <consortium name="The Broad Institute Genomics Platform"/>
            <consortium name="The Broad Institute Genome Sequencing Center for Infectious Disease"/>
            <person name="Wu L."/>
            <person name="Ma J."/>
        </authorList>
    </citation>
    <scope>NUCLEOTIDE SEQUENCE [LARGE SCALE GENOMIC DNA]</scope>
    <source>
        <strain evidence="9">CECT 8472</strain>
    </source>
</reference>
<dbReference type="PANTHER" id="PTHR11455:SF9">
    <property type="entry name" value="CRYPTOCHROME CIRCADIAN CLOCK 5 ISOFORM X1"/>
    <property type="match status" value="1"/>
</dbReference>
<evidence type="ECO:0000313" key="9">
    <source>
        <dbReference type="Proteomes" id="UP001595799"/>
    </source>
</evidence>
<evidence type="ECO:0000256" key="5">
    <source>
        <dbReference type="ARBA" id="ARBA00022991"/>
    </source>
</evidence>